<evidence type="ECO:0000313" key="6">
    <source>
        <dbReference type="EMBL" id="KKF34208.1"/>
    </source>
</evidence>
<comment type="similarity">
    <text evidence="1 5">Belongs to the bacterial ribosomal protein bL31 family. Type B subfamily.</text>
</comment>
<dbReference type="PRINTS" id="PR01249">
    <property type="entry name" value="RIBOSOMALL31"/>
</dbReference>
<dbReference type="NCBIfam" id="TIGR00105">
    <property type="entry name" value="L31"/>
    <property type="match status" value="1"/>
</dbReference>
<dbReference type="Pfam" id="PF01197">
    <property type="entry name" value="Ribosomal_L31"/>
    <property type="match status" value="1"/>
</dbReference>
<dbReference type="InterPro" id="IPR034704">
    <property type="entry name" value="Ribosomal_bL28/bL31-like_sf"/>
</dbReference>
<dbReference type="GO" id="GO:1990904">
    <property type="term" value="C:ribonucleoprotein complex"/>
    <property type="evidence" value="ECO:0007669"/>
    <property type="project" value="UniProtKB-KW"/>
</dbReference>
<dbReference type="PANTHER" id="PTHR33280">
    <property type="entry name" value="50S RIBOSOMAL PROTEIN L31, CHLOROPLASTIC"/>
    <property type="match status" value="1"/>
</dbReference>
<evidence type="ECO:0000256" key="4">
    <source>
        <dbReference type="ARBA" id="ARBA00023274"/>
    </source>
</evidence>
<evidence type="ECO:0000256" key="1">
    <source>
        <dbReference type="ARBA" id="ARBA00008196"/>
    </source>
</evidence>
<gene>
    <name evidence="5" type="primary">rpmE2</name>
    <name evidence="6" type="ORF">SY86_24695</name>
</gene>
<name>A0A0M2KAE3_9GAMM</name>
<dbReference type="RefSeq" id="WP_016191636.1">
    <property type="nucleotide sequence ID" value="NZ_CP089932.1"/>
</dbReference>
<protein>
    <recommendedName>
        <fullName evidence="5">Large ribosomal subunit protein bL31B</fullName>
    </recommendedName>
</protein>
<organism evidence="6 7">
    <name type="scientific">Erwinia tracheiphila</name>
    <dbReference type="NCBI Taxonomy" id="65700"/>
    <lineage>
        <taxon>Bacteria</taxon>
        <taxon>Pseudomonadati</taxon>
        <taxon>Pseudomonadota</taxon>
        <taxon>Gammaproteobacteria</taxon>
        <taxon>Enterobacterales</taxon>
        <taxon>Erwiniaceae</taxon>
        <taxon>Erwinia</taxon>
    </lineage>
</organism>
<dbReference type="InterPro" id="IPR002150">
    <property type="entry name" value="Ribosomal_bL31"/>
</dbReference>
<dbReference type="EMBL" id="JXNU01000005">
    <property type="protein sequence ID" value="KKF34208.1"/>
    <property type="molecule type" value="Genomic_DNA"/>
</dbReference>
<dbReference type="NCBIfam" id="NF002462">
    <property type="entry name" value="PRK01678.1"/>
    <property type="match status" value="1"/>
</dbReference>
<dbReference type="STRING" id="65700.SY86_24695"/>
<dbReference type="InterPro" id="IPR042105">
    <property type="entry name" value="Ribosomal_bL31_sf"/>
</dbReference>
<reference evidence="6 7" key="1">
    <citation type="submission" date="2015-01" db="EMBL/GenBank/DDBJ databases">
        <title>Erwinia tracheiphila.</title>
        <authorList>
            <person name="Shapiro L.R."/>
        </authorList>
    </citation>
    <scope>NUCLEOTIDE SEQUENCE [LARGE SCALE GENOMIC DNA]</scope>
    <source>
        <strain evidence="6 7">BuffGH</strain>
    </source>
</reference>
<keyword evidence="3 5" id="KW-0689">Ribosomal protein</keyword>
<proteinExistence type="inferred from homology"/>
<evidence type="ECO:0000256" key="3">
    <source>
        <dbReference type="ARBA" id="ARBA00022980"/>
    </source>
</evidence>
<evidence type="ECO:0000256" key="2">
    <source>
        <dbReference type="ARBA" id="ARBA00011838"/>
    </source>
</evidence>
<sequence length="85" mass="9767">MKEDIHPDYRIVAFHDTSVDTYFIVGPTVRTERTVELNGKILSYVTLDVSSASHPYYTGKQKEFAKEGSARRFNQRFGRFFSGAK</sequence>
<dbReference type="InterPro" id="IPR027493">
    <property type="entry name" value="Ribosomal_bL31_B"/>
</dbReference>
<dbReference type="Proteomes" id="UP000033924">
    <property type="component" value="Unassembled WGS sequence"/>
</dbReference>
<dbReference type="PATRIC" id="fig|65700.7.peg.6100"/>
<dbReference type="GO" id="GO:0003735">
    <property type="term" value="F:structural constituent of ribosome"/>
    <property type="evidence" value="ECO:0007669"/>
    <property type="project" value="InterPro"/>
</dbReference>
<comment type="subunit">
    <text evidence="2 5">Part of the 50S ribosomal subunit.</text>
</comment>
<dbReference type="SUPFAM" id="SSF143800">
    <property type="entry name" value="L28p-like"/>
    <property type="match status" value="1"/>
</dbReference>
<dbReference type="GO" id="GO:0006412">
    <property type="term" value="P:translation"/>
    <property type="evidence" value="ECO:0007669"/>
    <property type="project" value="UniProtKB-UniRule"/>
</dbReference>
<evidence type="ECO:0000256" key="5">
    <source>
        <dbReference type="HAMAP-Rule" id="MF_00502"/>
    </source>
</evidence>
<dbReference type="PANTHER" id="PTHR33280:SF1">
    <property type="entry name" value="LARGE RIBOSOMAL SUBUNIT PROTEIN BL31C"/>
    <property type="match status" value="1"/>
</dbReference>
<dbReference type="AlphaFoldDB" id="A0A0M2KAE3"/>
<comment type="caution">
    <text evidence="6">The sequence shown here is derived from an EMBL/GenBank/DDBJ whole genome shotgun (WGS) entry which is preliminary data.</text>
</comment>
<evidence type="ECO:0000313" key="7">
    <source>
        <dbReference type="Proteomes" id="UP000033924"/>
    </source>
</evidence>
<dbReference type="HAMAP" id="MF_00502">
    <property type="entry name" value="Ribosomal_bL31_2"/>
    <property type="match status" value="1"/>
</dbReference>
<dbReference type="GO" id="GO:0005840">
    <property type="term" value="C:ribosome"/>
    <property type="evidence" value="ECO:0007669"/>
    <property type="project" value="UniProtKB-KW"/>
</dbReference>
<dbReference type="Gene3D" id="4.10.830.30">
    <property type="entry name" value="Ribosomal protein L31"/>
    <property type="match status" value="1"/>
</dbReference>
<accession>A0A0M2KAE3</accession>
<keyword evidence="4 5" id="KW-0687">Ribonucleoprotein</keyword>
<keyword evidence="7" id="KW-1185">Reference proteome</keyword>